<dbReference type="AlphaFoldDB" id="A0A7J8PST1"/>
<dbReference type="EMBL" id="JABEZZ010000008">
    <property type="protein sequence ID" value="MBA0592258.1"/>
    <property type="molecule type" value="Genomic_DNA"/>
</dbReference>
<evidence type="ECO:0000259" key="1">
    <source>
        <dbReference type="Pfam" id="PF14111"/>
    </source>
</evidence>
<evidence type="ECO:0000259" key="2">
    <source>
        <dbReference type="Pfam" id="PF14392"/>
    </source>
</evidence>
<evidence type="ECO:0008006" key="5">
    <source>
        <dbReference type="Google" id="ProtNLM"/>
    </source>
</evidence>
<sequence>MEDSIADLSLEDDDEETIQLGVESLERETSYANYFLGMFLTSSVVNFQVMRSTLANVWHLIEGVSISDLGNERFLFQFYFEVDVDRVEKNGSWNFNSYLLVLHRLKEGEDPLSIQLNWVDFWMIIHDLPLGFMSKAIAKQLGSFIGVFLEYDASATQLGYKRIIRINVRIDVRKPLKRKKNLTLSNDKSIYVRFKYEKLTLFCFLCGKIRHDESFCLIRAHNPWQEYVFHWDIYLRAQSRKILA</sequence>
<reference evidence="3 4" key="1">
    <citation type="journal article" date="2019" name="Genome Biol. Evol.">
        <title>Insights into the evolution of the New World diploid cottons (Gossypium, subgenus Houzingenia) based on genome sequencing.</title>
        <authorList>
            <person name="Grover C.E."/>
            <person name="Arick M.A. 2nd"/>
            <person name="Thrash A."/>
            <person name="Conover J.L."/>
            <person name="Sanders W.S."/>
            <person name="Peterson D.G."/>
            <person name="Frelichowski J.E."/>
            <person name="Scheffler J.A."/>
            <person name="Scheffler B.E."/>
            <person name="Wendel J.F."/>
        </authorList>
    </citation>
    <scope>NUCLEOTIDE SEQUENCE [LARGE SCALE GENOMIC DNA]</scope>
    <source>
        <strain evidence="3">8</strain>
        <tissue evidence="3">Leaf</tissue>
    </source>
</reference>
<feature type="domain" description="Zinc knuckle CX2CX4HX4C" evidence="2">
    <location>
        <begin position="170"/>
        <end position="217"/>
    </location>
</feature>
<dbReference type="PANTHER" id="PTHR31286:SF153">
    <property type="entry name" value="DUF4283 DOMAIN PROTEIN"/>
    <property type="match status" value="1"/>
</dbReference>
<dbReference type="InterPro" id="IPR025836">
    <property type="entry name" value="Zn_knuckle_CX2CX4HX4C"/>
</dbReference>
<dbReference type="Pfam" id="PF14392">
    <property type="entry name" value="zf-CCHC_4"/>
    <property type="match status" value="1"/>
</dbReference>
<dbReference type="Pfam" id="PF14111">
    <property type="entry name" value="DUF4283"/>
    <property type="match status" value="1"/>
</dbReference>
<dbReference type="PANTHER" id="PTHR31286">
    <property type="entry name" value="GLYCINE-RICH CELL WALL STRUCTURAL PROTEIN 1.8-LIKE"/>
    <property type="match status" value="1"/>
</dbReference>
<dbReference type="InterPro" id="IPR040256">
    <property type="entry name" value="At4g02000-like"/>
</dbReference>
<accession>A0A7J8PST1</accession>
<gene>
    <name evidence="3" type="ORF">Gorai_009242</name>
</gene>
<name>A0A7J8PST1_GOSRA</name>
<dbReference type="InterPro" id="IPR025558">
    <property type="entry name" value="DUF4283"/>
</dbReference>
<evidence type="ECO:0000313" key="4">
    <source>
        <dbReference type="Proteomes" id="UP000593578"/>
    </source>
</evidence>
<proteinExistence type="predicted"/>
<organism evidence="3 4">
    <name type="scientific">Gossypium raimondii</name>
    <name type="common">Peruvian cotton</name>
    <name type="synonym">Gossypium klotzschianum subsp. raimondii</name>
    <dbReference type="NCBI Taxonomy" id="29730"/>
    <lineage>
        <taxon>Eukaryota</taxon>
        <taxon>Viridiplantae</taxon>
        <taxon>Streptophyta</taxon>
        <taxon>Embryophyta</taxon>
        <taxon>Tracheophyta</taxon>
        <taxon>Spermatophyta</taxon>
        <taxon>Magnoliopsida</taxon>
        <taxon>eudicotyledons</taxon>
        <taxon>Gunneridae</taxon>
        <taxon>Pentapetalae</taxon>
        <taxon>rosids</taxon>
        <taxon>malvids</taxon>
        <taxon>Malvales</taxon>
        <taxon>Malvaceae</taxon>
        <taxon>Malvoideae</taxon>
        <taxon>Gossypium</taxon>
    </lineage>
</organism>
<feature type="domain" description="DUF4283" evidence="1">
    <location>
        <begin position="36"/>
        <end position="111"/>
    </location>
</feature>
<dbReference type="Proteomes" id="UP000593578">
    <property type="component" value="Unassembled WGS sequence"/>
</dbReference>
<protein>
    <recommendedName>
        <fullName evidence="5">DUF4283 domain-containing protein</fullName>
    </recommendedName>
</protein>
<comment type="caution">
    <text evidence="3">The sequence shown here is derived from an EMBL/GenBank/DDBJ whole genome shotgun (WGS) entry which is preliminary data.</text>
</comment>
<evidence type="ECO:0000313" key="3">
    <source>
        <dbReference type="EMBL" id="MBA0592258.1"/>
    </source>
</evidence>